<name>A0A547PD02_9SPHN</name>
<protein>
    <submittedName>
        <fullName evidence="1">Uncharacterized protein</fullName>
    </submittedName>
</protein>
<evidence type="ECO:0000313" key="1">
    <source>
        <dbReference type="EMBL" id="TRD12023.1"/>
    </source>
</evidence>
<keyword evidence="2" id="KW-1185">Reference proteome</keyword>
<dbReference type="EMBL" id="VHJK01000001">
    <property type="protein sequence ID" value="TRD12023.1"/>
    <property type="molecule type" value="Genomic_DNA"/>
</dbReference>
<sequence>MTFTTLVIALAAANPAVDAPTNDAPATAELGAASLVQGKSASAIQTIEPQLDETPHDPALLINMGIAFAQTGDDAKARSLFKAAMSSPEHFELETASGSTIDSRRLARRAIAMLDRGEFRPANSRLVLAE</sequence>
<proteinExistence type="predicted"/>
<accession>A0A547PD02</accession>
<dbReference type="RefSeq" id="WP_142788296.1">
    <property type="nucleotide sequence ID" value="NZ_VHJK01000001.1"/>
</dbReference>
<dbReference type="Proteomes" id="UP000316343">
    <property type="component" value="Unassembled WGS sequence"/>
</dbReference>
<organism evidence="1 2">
    <name type="scientific">Erythrobacter insulae</name>
    <dbReference type="NCBI Taxonomy" id="2584124"/>
    <lineage>
        <taxon>Bacteria</taxon>
        <taxon>Pseudomonadati</taxon>
        <taxon>Pseudomonadota</taxon>
        <taxon>Alphaproteobacteria</taxon>
        <taxon>Sphingomonadales</taxon>
        <taxon>Erythrobacteraceae</taxon>
        <taxon>Erythrobacter/Porphyrobacter group</taxon>
        <taxon>Erythrobacter</taxon>
    </lineage>
</organism>
<comment type="caution">
    <text evidence="1">The sequence shown here is derived from an EMBL/GenBank/DDBJ whole genome shotgun (WGS) entry which is preliminary data.</text>
</comment>
<gene>
    <name evidence="1" type="ORF">FGU71_09235</name>
</gene>
<dbReference type="OrthoDB" id="92543at2"/>
<dbReference type="AlphaFoldDB" id="A0A547PD02"/>
<dbReference type="SUPFAM" id="SSF48452">
    <property type="entry name" value="TPR-like"/>
    <property type="match status" value="1"/>
</dbReference>
<reference evidence="1 2" key="1">
    <citation type="submission" date="2019-06" db="EMBL/GenBank/DDBJ databases">
        <title>Erythrobacter insulae sp. nov., isolated from a tidal flat.</title>
        <authorList>
            <person name="Yoon J.-H."/>
        </authorList>
    </citation>
    <scope>NUCLEOTIDE SEQUENCE [LARGE SCALE GENOMIC DNA]</scope>
    <source>
        <strain evidence="1 2">JBTF-M21</strain>
    </source>
</reference>
<dbReference type="InterPro" id="IPR011990">
    <property type="entry name" value="TPR-like_helical_dom_sf"/>
</dbReference>
<dbReference type="Gene3D" id="1.25.40.10">
    <property type="entry name" value="Tetratricopeptide repeat domain"/>
    <property type="match status" value="1"/>
</dbReference>
<evidence type="ECO:0000313" key="2">
    <source>
        <dbReference type="Proteomes" id="UP000316343"/>
    </source>
</evidence>